<sequence length="25" mass="3033">LHCCVLEMNKNKTWENNLNSNDYHL</sequence>
<feature type="non-terminal residue" evidence="1">
    <location>
        <position position="1"/>
    </location>
</feature>
<accession>A0A382Z5P1</accession>
<dbReference type="EMBL" id="UINC01181025">
    <property type="protein sequence ID" value="SVD90509.1"/>
    <property type="molecule type" value="Genomic_DNA"/>
</dbReference>
<proteinExistence type="predicted"/>
<organism evidence="1">
    <name type="scientific">marine metagenome</name>
    <dbReference type="NCBI Taxonomy" id="408172"/>
    <lineage>
        <taxon>unclassified sequences</taxon>
        <taxon>metagenomes</taxon>
        <taxon>ecological metagenomes</taxon>
    </lineage>
</organism>
<reference evidence="1" key="1">
    <citation type="submission" date="2018-05" db="EMBL/GenBank/DDBJ databases">
        <authorList>
            <person name="Lanie J.A."/>
            <person name="Ng W.-L."/>
            <person name="Kazmierczak K.M."/>
            <person name="Andrzejewski T.M."/>
            <person name="Davidsen T.M."/>
            <person name="Wayne K.J."/>
            <person name="Tettelin H."/>
            <person name="Glass J.I."/>
            <person name="Rusch D."/>
            <person name="Podicherti R."/>
            <person name="Tsui H.-C.T."/>
            <person name="Winkler M.E."/>
        </authorList>
    </citation>
    <scope>NUCLEOTIDE SEQUENCE</scope>
</reference>
<evidence type="ECO:0000313" key="1">
    <source>
        <dbReference type="EMBL" id="SVD90509.1"/>
    </source>
</evidence>
<dbReference type="AlphaFoldDB" id="A0A382Z5P1"/>
<protein>
    <submittedName>
        <fullName evidence="1">Uncharacterized protein</fullName>
    </submittedName>
</protein>
<name>A0A382Z5P1_9ZZZZ</name>
<gene>
    <name evidence="1" type="ORF">METZ01_LOCUS443363</name>
</gene>